<evidence type="ECO:0000313" key="12">
    <source>
        <dbReference type="Proteomes" id="UP001249240"/>
    </source>
</evidence>
<sequence length="329" mass="36796">MVRNREFRKFTFVFLLVTLILAIVGFSQNTAAGLLTMVAAVIFGGLFCFFTQARYRQIAQIADQIDLVLHNEDRLFIEELDEGELSILQSEIAKMTLRIREQNAALQREKENLADSLADIAHQLRTPLTSVNLLLSLAGETTSEKERKMTLREIEALLLRMDKLITALLKLSRLDADVVAFQNEQISVSKLIEEALRPFLVSLELHEIQIEKQIPTTLTIQGDANWLSEALQNILKNCIESIGEQGTIIINAEDNPLFCAITIHDSGKGFETADLHHLFDRFYRGETGSQTGFGIGMSLSQSIIKRQGGTITAKNHPAGGAIFIIRFPK</sequence>
<dbReference type="Gene3D" id="3.30.565.10">
    <property type="entry name" value="Histidine kinase-like ATPase, C-terminal domain"/>
    <property type="match status" value="1"/>
</dbReference>
<comment type="subcellular location">
    <subcellularLocation>
        <location evidence="2">Membrane</location>
    </subcellularLocation>
</comment>
<evidence type="ECO:0000256" key="9">
    <source>
        <dbReference type="SAM" id="Phobius"/>
    </source>
</evidence>
<keyword evidence="5" id="KW-0808">Transferase</keyword>
<feature type="transmembrane region" description="Helical" evidence="9">
    <location>
        <begin position="7"/>
        <end position="26"/>
    </location>
</feature>
<dbReference type="SUPFAM" id="SSF47384">
    <property type="entry name" value="Homodimeric domain of signal transducing histidine kinase"/>
    <property type="match status" value="1"/>
</dbReference>
<dbReference type="GO" id="GO:0004721">
    <property type="term" value="F:phosphoprotein phosphatase activity"/>
    <property type="evidence" value="ECO:0007669"/>
    <property type="project" value="TreeGrafter"/>
</dbReference>
<proteinExistence type="predicted"/>
<reference evidence="11" key="1">
    <citation type="submission" date="2023-03" db="EMBL/GenBank/DDBJ databases">
        <authorList>
            <person name="Shen W."/>
            <person name="Cai J."/>
        </authorList>
    </citation>
    <scope>NUCLEOTIDE SEQUENCE</scope>
    <source>
        <strain evidence="11">B646-2</strain>
    </source>
</reference>
<dbReference type="PROSITE" id="PS50109">
    <property type="entry name" value="HIS_KIN"/>
    <property type="match status" value="1"/>
</dbReference>
<dbReference type="GO" id="GO:0005886">
    <property type="term" value="C:plasma membrane"/>
    <property type="evidence" value="ECO:0007669"/>
    <property type="project" value="TreeGrafter"/>
</dbReference>
<evidence type="ECO:0000256" key="6">
    <source>
        <dbReference type="ARBA" id="ARBA00022777"/>
    </source>
</evidence>
<evidence type="ECO:0000256" key="4">
    <source>
        <dbReference type="ARBA" id="ARBA00022553"/>
    </source>
</evidence>
<name>A0AAW8T1X8_9ENTE</name>
<dbReference type="GO" id="GO:0000155">
    <property type="term" value="F:phosphorelay sensor kinase activity"/>
    <property type="evidence" value="ECO:0007669"/>
    <property type="project" value="InterPro"/>
</dbReference>
<keyword evidence="9" id="KW-0472">Membrane</keyword>
<dbReference type="GeneID" id="67042435"/>
<dbReference type="InterPro" id="IPR050351">
    <property type="entry name" value="BphY/WalK/GraS-like"/>
</dbReference>
<dbReference type="SUPFAM" id="SSF55874">
    <property type="entry name" value="ATPase domain of HSP90 chaperone/DNA topoisomerase II/histidine kinase"/>
    <property type="match status" value="1"/>
</dbReference>
<protein>
    <recommendedName>
        <fullName evidence="3">histidine kinase</fullName>
        <ecNumber evidence="3">2.7.13.3</ecNumber>
    </recommendedName>
</protein>
<gene>
    <name evidence="11" type="ORF">P7D78_20150</name>
</gene>
<keyword evidence="4" id="KW-0597">Phosphoprotein</keyword>
<keyword evidence="6 11" id="KW-0418">Kinase</keyword>
<accession>A0AAW8T1X8</accession>
<dbReference type="InterPro" id="IPR003594">
    <property type="entry name" value="HATPase_dom"/>
</dbReference>
<dbReference type="RefSeq" id="WP_028020850.1">
    <property type="nucleotide sequence ID" value="NZ_CABLCA010000091.1"/>
</dbReference>
<dbReference type="SMART" id="SM00388">
    <property type="entry name" value="HisKA"/>
    <property type="match status" value="1"/>
</dbReference>
<dbReference type="SMART" id="SM00387">
    <property type="entry name" value="HATPase_c"/>
    <property type="match status" value="1"/>
</dbReference>
<organism evidence="11 12">
    <name type="scientific">Enterococcus raffinosus</name>
    <dbReference type="NCBI Taxonomy" id="71452"/>
    <lineage>
        <taxon>Bacteria</taxon>
        <taxon>Bacillati</taxon>
        <taxon>Bacillota</taxon>
        <taxon>Bacilli</taxon>
        <taxon>Lactobacillales</taxon>
        <taxon>Enterococcaceae</taxon>
        <taxon>Enterococcus</taxon>
    </lineage>
</organism>
<dbReference type="PRINTS" id="PR00344">
    <property type="entry name" value="BCTRLSENSOR"/>
</dbReference>
<keyword evidence="9" id="KW-1133">Transmembrane helix</keyword>
<dbReference type="CDD" id="cd00082">
    <property type="entry name" value="HisKA"/>
    <property type="match status" value="1"/>
</dbReference>
<evidence type="ECO:0000256" key="7">
    <source>
        <dbReference type="ARBA" id="ARBA00023012"/>
    </source>
</evidence>
<dbReference type="EC" id="2.7.13.3" evidence="3"/>
<dbReference type="PANTHER" id="PTHR45453:SF1">
    <property type="entry name" value="PHOSPHATE REGULON SENSOR PROTEIN PHOR"/>
    <property type="match status" value="1"/>
</dbReference>
<evidence type="ECO:0000256" key="8">
    <source>
        <dbReference type="SAM" id="Coils"/>
    </source>
</evidence>
<evidence type="ECO:0000313" key="11">
    <source>
        <dbReference type="EMBL" id="MDT2540421.1"/>
    </source>
</evidence>
<comment type="catalytic activity">
    <reaction evidence="1">
        <text>ATP + protein L-histidine = ADP + protein N-phospho-L-histidine.</text>
        <dbReference type="EC" id="2.7.13.3"/>
    </reaction>
</comment>
<evidence type="ECO:0000256" key="1">
    <source>
        <dbReference type="ARBA" id="ARBA00000085"/>
    </source>
</evidence>
<dbReference type="InterPro" id="IPR004358">
    <property type="entry name" value="Sig_transdc_His_kin-like_C"/>
</dbReference>
<dbReference type="InterPro" id="IPR036890">
    <property type="entry name" value="HATPase_C_sf"/>
</dbReference>
<dbReference type="Proteomes" id="UP001249240">
    <property type="component" value="Unassembled WGS sequence"/>
</dbReference>
<dbReference type="InterPro" id="IPR005467">
    <property type="entry name" value="His_kinase_dom"/>
</dbReference>
<dbReference type="Pfam" id="PF00512">
    <property type="entry name" value="HisKA"/>
    <property type="match status" value="1"/>
</dbReference>
<evidence type="ECO:0000256" key="3">
    <source>
        <dbReference type="ARBA" id="ARBA00012438"/>
    </source>
</evidence>
<dbReference type="Gene3D" id="1.10.287.130">
    <property type="match status" value="1"/>
</dbReference>
<dbReference type="InterPro" id="IPR003661">
    <property type="entry name" value="HisK_dim/P_dom"/>
</dbReference>
<feature type="domain" description="Histidine kinase" evidence="10">
    <location>
        <begin position="119"/>
        <end position="329"/>
    </location>
</feature>
<feature type="coiled-coil region" evidence="8">
    <location>
        <begin position="85"/>
        <end position="123"/>
    </location>
</feature>
<keyword evidence="9" id="KW-0812">Transmembrane</keyword>
<evidence type="ECO:0000256" key="2">
    <source>
        <dbReference type="ARBA" id="ARBA00004370"/>
    </source>
</evidence>
<comment type="caution">
    <text evidence="11">The sequence shown here is derived from an EMBL/GenBank/DDBJ whole genome shotgun (WGS) entry which is preliminary data.</text>
</comment>
<dbReference type="Pfam" id="PF02518">
    <property type="entry name" value="HATPase_c"/>
    <property type="match status" value="1"/>
</dbReference>
<evidence type="ECO:0000256" key="5">
    <source>
        <dbReference type="ARBA" id="ARBA00022679"/>
    </source>
</evidence>
<feature type="transmembrane region" description="Helical" evidence="9">
    <location>
        <begin position="32"/>
        <end position="50"/>
    </location>
</feature>
<keyword evidence="8" id="KW-0175">Coiled coil</keyword>
<evidence type="ECO:0000259" key="10">
    <source>
        <dbReference type="PROSITE" id="PS50109"/>
    </source>
</evidence>
<dbReference type="EMBL" id="JARPXM010000040">
    <property type="protein sequence ID" value="MDT2540421.1"/>
    <property type="molecule type" value="Genomic_DNA"/>
</dbReference>
<dbReference type="GO" id="GO:0016036">
    <property type="term" value="P:cellular response to phosphate starvation"/>
    <property type="evidence" value="ECO:0007669"/>
    <property type="project" value="TreeGrafter"/>
</dbReference>
<dbReference type="InterPro" id="IPR036097">
    <property type="entry name" value="HisK_dim/P_sf"/>
</dbReference>
<dbReference type="PANTHER" id="PTHR45453">
    <property type="entry name" value="PHOSPHATE REGULON SENSOR PROTEIN PHOR"/>
    <property type="match status" value="1"/>
</dbReference>
<keyword evidence="7" id="KW-0902">Two-component regulatory system</keyword>
<dbReference type="AlphaFoldDB" id="A0AAW8T1X8"/>